<comment type="caution">
    <text evidence="2">The sequence shown here is derived from an EMBL/GenBank/DDBJ whole genome shotgun (WGS) entry which is preliminary data.</text>
</comment>
<evidence type="ECO:0000313" key="3">
    <source>
        <dbReference type="Proteomes" id="UP000823749"/>
    </source>
</evidence>
<name>A0AAV6ISK4_9ERIC</name>
<evidence type="ECO:0000256" key="1">
    <source>
        <dbReference type="SAM" id="MobiDB-lite"/>
    </source>
</evidence>
<keyword evidence="3" id="KW-1185">Reference proteome</keyword>
<dbReference type="AlphaFoldDB" id="A0AAV6ISK4"/>
<dbReference type="EMBL" id="JACTNZ010000009">
    <property type="protein sequence ID" value="KAG5531397.1"/>
    <property type="molecule type" value="Genomic_DNA"/>
</dbReference>
<accession>A0AAV6ISK4</accession>
<dbReference type="Proteomes" id="UP000823749">
    <property type="component" value="Chromosome 9"/>
</dbReference>
<reference evidence="2" key="1">
    <citation type="submission" date="2020-08" db="EMBL/GenBank/DDBJ databases">
        <title>Plant Genome Project.</title>
        <authorList>
            <person name="Zhang R.-G."/>
        </authorList>
    </citation>
    <scope>NUCLEOTIDE SEQUENCE</scope>
    <source>
        <strain evidence="2">WSP0</strain>
        <tissue evidence="2">Leaf</tissue>
    </source>
</reference>
<evidence type="ECO:0000313" key="2">
    <source>
        <dbReference type="EMBL" id="KAG5531397.1"/>
    </source>
</evidence>
<protein>
    <submittedName>
        <fullName evidence="2">Uncharacterized protein</fullName>
    </submittedName>
</protein>
<gene>
    <name evidence="2" type="ORF">RHGRI_026127</name>
</gene>
<feature type="region of interest" description="Disordered" evidence="1">
    <location>
        <begin position="28"/>
        <end position="49"/>
    </location>
</feature>
<organism evidence="2 3">
    <name type="scientific">Rhododendron griersonianum</name>
    <dbReference type="NCBI Taxonomy" id="479676"/>
    <lineage>
        <taxon>Eukaryota</taxon>
        <taxon>Viridiplantae</taxon>
        <taxon>Streptophyta</taxon>
        <taxon>Embryophyta</taxon>
        <taxon>Tracheophyta</taxon>
        <taxon>Spermatophyta</taxon>
        <taxon>Magnoliopsida</taxon>
        <taxon>eudicotyledons</taxon>
        <taxon>Gunneridae</taxon>
        <taxon>Pentapetalae</taxon>
        <taxon>asterids</taxon>
        <taxon>Ericales</taxon>
        <taxon>Ericaceae</taxon>
        <taxon>Ericoideae</taxon>
        <taxon>Rhodoreae</taxon>
        <taxon>Rhododendron</taxon>
    </lineage>
</organism>
<sequence>MEGKLYKIENTYLFAPLQDDEEILNVESSWSDNGGMNMVQRQRDDDRDSDANAMMRAMRRRWRFLGENGQEKRGE</sequence>
<proteinExistence type="predicted"/>